<dbReference type="OrthoDB" id="4239337at2"/>
<evidence type="ECO:0000313" key="1">
    <source>
        <dbReference type="EMBL" id="KKZ72095.1"/>
    </source>
</evidence>
<proteinExistence type="predicted"/>
<evidence type="ECO:0000313" key="2">
    <source>
        <dbReference type="Proteomes" id="UP000265325"/>
    </source>
</evidence>
<sequence>MSVISPARPTSQTADYGELGPHTKALLDHALEQADNTVDNAEFRILMETAASLAKLDIPRGHDIAKCACPDCHCGALFDTAAPGLRTVEDSNGYNLPLLQCARCADEHPVPDED</sequence>
<protein>
    <submittedName>
        <fullName evidence="1">Uncharacterized protein</fullName>
    </submittedName>
</protein>
<accession>A0A2P2GMP7</accession>
<dbReference type="EMBL" id="LAQS01000030">
    <property type="protein sequence ID" value="KKZ72095.1"/>
    <property type="molecule type" value="Genomic_DNA"/>
</dbReference>
<dbReference type="AlphaFoldDB" id="A0A2P2GMP7"/>
<comment type="caution">
    <text evidence="1">The sequence shown here is derived from an EMBL/GenBank/DDBJ whole genome shotgun (WGS) entry which is preliminary data.</text>
</comment>
<dbReference type="RefSeq" id="WP_046909257.1">
    <property type="nucleotide sequence ID" value="NZ_BAAAXG010000009.1"/>
</dbReference>
<name>A0A2P2GMP7_STREW</name>
<reference evidence="1 2" key="1">
    <citation type="submission" date="2015-05" db="EMBL/GenBank/DDBJ databases">
        <title>Draft Genome assembly of Streptomyces showdoensis.</title>
        <authorList>
            <person name="Thapa K.K."/>
            <person name="Metsa-Ketela M."/>
        </authorList>
    </citation>
    <scope>NUCLEOTIDE SEQUENCE [LARGE SCALE GENOMIC DNA]</scope>
    <source>
        <strain evidence="1 2">ATCC 15227</strain>
    </source>
</reference>
<keyword evidence="2" id="KW-1185">Reference proteome</keyword>
<dbReference type="Proteomes" id="UP000265325">
    <property type="component" value="Unassembled WGS sequence"/>
</dbReference>
<organism evidence="1 2">
    <name type="scientific">Streptomyces showdoensis</name>
    <dbReference type="NCBI Taxonomy" id="68268"/>
    <lineage>
        <taxon>Bacteria</taxon>
        <taxon>Bacillati</taxon>
        <taxon>Actinomycetota</taxon>
        <taxon>Actinomycetes</taxon>
        <taxon>Kitasatosporales</taxon>
        <taxon>Streptomycetaceae</taxon>
        <taxon>Streptomyces</taxon>
    </lineage>
</organism>
<gene>
    <name evidence="1" type="ORF">VO63_20165</name>
</gene>